<dbReference type="PRINTS" id="PR01839">
    <property type="entry name" value="RAD23PROTEIN"/>
</dbReference>
<feature type="compositionally biased region" description="Low complexity" evidence="6">
    <location>
        <begin position="192"/>
        <end position="215"/>
    </location>
</feature>
<comment type="function">
    <text evidence="5">Multiubiquitin chain receptor involved in modulation of proteasomal degradation. Involved in nucleotide excision repair.</text>
</comment>
<dbReference type="InterPro" id="IPR006636">
    <property type="entry name" value="STI1_HS-bd"/>
</dbReference>
<feature type="region of interest" description="Disordered" evidence="6">
    <location>
        <begin position="81"/>
        <end position="140"/>
    </location>
</feature>
<dbReference type="InterPro" id="IPR015940">
    <property type="entry name" value="UBA"/>
</dbReference>
<feature type="domain" description="UBA" evidence="7">
    <location>
        <begin position="355"/>
        <end position="395"/>
    </location>
</feature>
<dbReference type="PROSITE" id="PS50053">
    <property type="entry name" value="UBIQUITIN_2"/>
    <property type="match status" value="1"/>
</dbReference>
<dbReference type="FunFam" id="1.10.8.10:FF:000002">
    <property type="entry name" value="UV excision repair protein RAD23 homolog"/>
    <property type="match status" value="2"/>
</dbReference>
<feature type="region of interest" description="Disordered" evidence="6">
    <location>
        <begin position="280"/>
        <end position="309"/>
    </location>
</feature>
<evidence type="ECO:0000313" key="9">
    <source>
        <dbReference type="EMBL" id="CAF1471860.1"/>
    </source>
</evidence>
<feature type="domain" description="UBA" evidence="7">
    <location>
        <begin position="317"/>
        <end position="357"/>
    </location>
</feature>
<evidence type="ECO:0000313" key="10">
    <source>
        <dbReference type="Proteomes" id="UP000663845"/>
    </source>
</evidence>
<proteinExistence type="inferred from homology"/>
<dbReference type="GO" id="GO:0043161">
    <property type="term" value="P:proteasome-mediated ubiquitin-dependent protein catabolic process"/>
    <property type="evidence" value="ECO:0007669"/>
    <property type="project" value="UniProtKB-UniRule"/>
</dbReference>
<dbReference type="InterPro" id="IPR000626">
    <property type="entry name" value="Ubiquitin-like_dom"/>
</dbReference>
<evidence type="ECO:0000259" key="8">
    <source>
        <dbReference type="PROSITE" id="PS50053"/>
    </source>
</evidence>
<dbReference type="CDD" id="cd14281">
    <property type="entry name" value="UBA2_Rad23_like"/>
    <property type="match status" value="2"/>
</dbReference>
<organism evidence="9 10">
    <name type="scientific">Adineta steineri</name>
    <dbReference type="NCBI Taxonomy" id="433720"/>
    <lineage>
        <taxon>Eukaryota</taxon>
        <taxon>Metazoa</taxon>
        <taxon>Spiralia</taxon>
        <taxon>Gnathifera</taxon>
        <taxon>Rotifera</taxon>
        <taxon>Eurotatoria</taxon>
        <taxon>Bdelloidea</taxon>
        <taxon>Adinetida</taxon>
        <taxon>Adinetidae</taxon>
        <taxon>Adineta</taxon>
    </lineage>
</organism>
<dbReference type="InterPro" id="IPR009060">
    <property type="entry name" value="UBA-like_sf"/>
</dbReference>
<dbReference type="GO" id="GO:0006289">
    <property type="term" value="P:nucleotide-excision repair"/>
    <property type="evidence" value="ECO:0007669"/>
    <property type="project" value="UniProtKB-UniRule"/>
</dbReference>
<keyword evidence="2 5" id="KW-0227">DNA damage</keyword>
<dbReference type="GO" id="GO:0043130">
    <property type="term" value="F:ubiquitin binding"/>
    <property type="evidence" value="ECO:0007669"/>
    <property type="project" value="UniProtKB-UniRule"/>
</dbReference>
<feature type="compositionally biased region" description="Gly residues" evidence="6">
    <location>
        <begin position="297"/>
        <end position="307"/>
    </location>
</feature>
<dbReference type="SUPFAM" id="SSF54236">
    <property type="entry name" value="Ubiquitin-like"/>
    <property type="match status" value="1"/>
</dbReference>
<dbReference type="PROSITE" id="PS50030">
    <property type="entry name" value="UBA"/>
    <property type="match status" value="3"/>
</dbReference>
<feature type="domain" description="Ubiquitin-like" evidence="8">
    <location>
        <begin position="1"/>
        <end position="73"/>
    </location>
</feature>
<comment type="similarity">
    <text evidence="5">Belongs to the RAD23 family.</text>
</comment>
<dbReference type="Gene3D" id="3.10.20.90">
    <property type="entry name" value="Phosphatidylinositol 3-kinase Catalytic Subunit, Chain A, domain 1"/>
    <property type="match status" value="1"/>
</dbReference>
<accession>A0A815R411</accession>
<dbReference type="Proteomes" id="UP000663845">
    <property type="component" value="Unassembled WGS sequence"/>
</dbReference>
<evidence type="ECO:0000256" key="4">
    <source>
        <dbReference type="ARBA" id="ARBA00023242"/>
    </source>
</evidence>
<dbReference type="GO" id="GO:0031593">
    <property type="term" value="F:polyubiquitin modification-dependent protein binding"/>
    <property type="evidence" value="ECO:0007669"/>
    <property type="project" value="UniProtKB-UniRule"/>
</dbReference>
<dbReference type="GO" id="GO:0070628">
    <property type="term" value="F:proteasome binding"/>
    <property type="evidence" value="ECO:0007669"/>
    <property type="project" value="TreeGrafter"/>
</dbReference>
<dbReference type="SUPFAM" id="SSF101238">
    <property type="entry name" value="XPC-binding domain"/>
    <property type="match status" value="1"/>
</dbReference>
<dbReference type="InterPro" id="IPR036353">
    <property type="entry name" value="XPC-bd_sf"/>
</dbReference>
<dbReference type="AlphaFoldDB" id="A0A815R411"/>
<dbReference type="PANTHER" id="PTHR10621">
    <property type="entry name" value="UV EXCISION REPAIR PROTEIN RAD23"/>
    <property type="match status" value="1"/>
</dbReference>
<dbReference type="InterPro" id="IPR015360">
    <property type="entry name" value="XPC-bd"/>
</dbReference>
<protein>
    <recommendedName>
        <fullName evidence="5">UV excision repair protein RAD23</fullName>
    </recommendedName>
</protein>
<dbReference type="InterPro" id="IPR004806">
    <property type="entry name" value="Rad23"/>
</dbReference>
<dbReference type="GO" id="GO:0005829">
    <property type="term" value="C:cytosol"/>
    <property type="evidence" value="ECO:0007669"/>
    <property type="project" value="TreeGrafter"/>
</dbReference>
<evidence type="ECO:0000256" key="3">
    <source>
        <dbReference type="ARBA" id="ARBA00023204"/>
    </source>
</evidence>
<sequence>MQLQIKTLSNEKFTIECELTDTVKTIKEKIAAKDLKDKYEADAVKLIFSGKILEDSKTLESYSINQESFLVVVKQAAPKATPSSASSSAPSNPTPPPSSQTRPSNVAAPAPSSASQPQQQQQPTRPAPPTGNAPAASQDSFLSAEAREKALSELTDMGFERAQAELALRASFYHVERAAEYLITGHIPNVHEGQTSSQEGGSGQTPSGSESSAGGRRAGGVEDLSELSQNPQFQALRQLIQQNPEQLQTLMQTLQANQPELYQLIEQRPQEFLELLNQAEEGDEGADDDDDPLQVGLGAGGAGGQGPPGTVTITLSPQDQQAINRLQDMGFERNRVIEAFLACDRNEELAANYLLSNQQAINRLQDMGFERNRVIEAFLACDRNEELAANYLLSSFD</sequence>
<dbReference type="GO" id="GO:0005654">
    <property type="term" value="C:nucleoplasm"/>
    <property type="evidence" value="ECO:0007669"/>
    <property type="project" value="TreeGrafter"/>
</dbReference>
<dbReference type="Pfam" id="PF09280">
    <property type="entry name" value="XPC-binding"/>
    <property type="match status" value="1"/>
</dbReference>
<keyword evidence="5" id="KW-0963">Cytoplasm</keyword>
<keyword evidence="4 5" id="KW-0539">Nucleus</keyword>
<evidence type="ECO:0000256" key="1">
    <source>
        <dbReference type="ARBA" id="ARBA00022737"/>
    </source>
</evidence>
<comment type="caution">
    <text evidence="9">The sequence shown here is derived from an EMBL/GenBank/DDBJ whole genome shotgun (WGS) entry which is preliminary data.</text>
</comment>
<dbReference type="SMART" id="SM00727">
    <property type="entry name" value="STI1"/>
    <property type="match status" value="1"/>
</dbReference>
<name>A0A815R411_9BILA</name>
<dbReference type="PANTHER" id="PTHR10621:SF0">
    <property type="entry name" value="UV EXCISION REPAIR PROTEIN RAD23"/>
    <property type="match status" value="1"/>
</dbReference>
<dbReference type="Pfam" id="PF00240">
    <property type="entry name" value="ubiquitin"/>
    <property type="match status" value="1"/>
</dbReference>
<feature type="compositionally biased region" description="Low complexity" evidence="6">
    <location>
        <begin position="99"/>
        <end position="124"/>
    </location>
</feature>
<dbReference type="SMART" id="SM00165">
    <property type="entry name" value="UBA"/>
    <property type="match status" value="3"/>
</dbReference>
<dbReference type="InterPro" id="IPR029071">
    <property type="entry name" value="Ubiquitin-like_domsf"/>
</dbReference>
<evidence type="ECO:0000256" key="6">
    <source>
        <dbReference type="SAM" id="MobiDB-lite"/>
    </source>
</evidence>
<dbReference type="Pfam" id="PF00627">
    <property type="entry name" value="UBA"/>
    <property type="match status" value="3"/>
</dbReference>
<feature type="region of interest" description="Disordered" evidence="6">
    <location>
        <begin position="190"/>
        <end position="223"/>
    </location>
</feature>
<keyword evidence="1" id="KW-0677">Repeat</keyword>
<evidence type="ECO:0000259" key="7">
    <source>
        <dbReference type="PROSITE" id="PS50030"/>
    </source>
</evidence>
<feature type="compositionally biased region" description="Acidic residues" evidence="6">
    <location>
        <begin position="280"/>
        <end position="292"/>
    </location>
</feature>
<feature type="domain" description="UBA" evidence="7">
    <location>
        <begin position="145"/>
        <end position="185"/>
    </location>
</feature>
<dbReference type="Gene3D" id="1.10.10.540">
    <property type="entry name" value="XPC-binding domain"/>
    <property type="match status" value="1"/>
</dbReference>
<dbReference type="FunFam" id="1.10.8.10:FF:000003">
    <property type="entry name" value="UV excision repair protein RAD23 homolog"/>
    <property type="match status" value="1"/>
</dbReference>
<evidence type="ECO:0000256" key="2">
    <source>
        <dbReference type="ARBA" id="ARBA00022763"/>
    </source>
</evidence>
<feature type="compositionally biased region" description="Low complexity" evidence="6">
    <location>
        <begin position="81"/>
        <end position="91"/>
    </location>
</feature>
<dbReference type="EMBL" id="CAJNOG010001798">
    <property type="protein sequence ID" value="CAF1471860.1"/>
    <property type="molecule type" value="Genomic_DNA"/>
</dbReference>
<gene>
    <name evidence="9" type="ORF">JYZ213_LOCUS41857</name>
</gene>
<dbReference type="GO" id="GO:0003684">
    <property type="term" value="F:damaged DNA binding"/>
    <property type="evidence" value="ECO:0007669"/>
    <property type="project" value="UniProtKB-UniRule"/>
</dbReference>
<dbReference type="SUPFAM" id="SSF46934">
    <property type="entry name" value="UBA-like"/>
    <property type="match status" value="3"/>
</dbReference>
<dbReference type="Gene3D" id="1.10.8.10">
    <property type="entry name" value="DNA helicase RuvA subunit, C-terminal domain"/>
    <property type="match status" value="3"/>
</dbReference>
<reference evidence="9" key="1">
    <citation type="submission" date="2021-02" db="EMBL/GenBank/DDBJ databases">
        <authorList>
            <person name="Nowell W R."/>
        </authorList>
    </citation>
    <scope>NUCLEOTIDE SEQUENCE</scope>
</reference>
<comment type="subcellular location">
    <subcellularLocation>
        <location evidence="5">Nucleus</location>
    </subcellularLocation>
    <subcellularLocation>
        <location evidence="5">Cytoplasm</location>
    </subcellularLocation>
</comment>
<dbReference type="NCBIfam" id="TIGR00601">
    <property type="entry name" value="rad23"/>
    <property type="match status" value="1"/>
</dbReference>
<keyword evidence="3 5" id="KW-0234">DNA repair</keyword>
<evidence type="ECO:0000256" key="5">
    <source>
        <dbReference type="RuleBase" id="RU367049"/>
    </source>
</evidence>
<dbReference type="CDD" id="cd01805">
    <property type="entry name" value="Ubl_Rad23"/>
    <property type="match status" value="1"/>
</dbReference>
<dbReference type="SMART" id="SM00213">
    <property type="entry name" value="UBQ"/>
    <property type="match status" value="1"/>
</dbReference>